<name>A0A157ZE67_9BURK</name>
<accession>A0A157ZE67</accession>
<gene>
    <name evidence="3" type="ORF">AWB80_00663</name>
</gene>
<feature type="domain" description="Spore coat protein U/FanG" evidence="2">
    <location>
        <begin position="31"/>
        <end position="166"/>
    </location>
</feature>
<dbReference type="OrthoDB" id="6505076at2"/>
<dbReference type="PANTHER" id="PTHR37089">
    <property type="entry name" value="PROTEIN U-RELATED"/>
    <property type="match status" value="1"/>
</dbReference>
<dbReference type="InterPro" id="IPR008966">
    <property type="entry name" value="Adhesion_dom_sf"/>
</dbReference>
<protein>
    <submittedName>
        <fullName evidence="3">Secreted pili protein involved in motility and biofilm formation</fullName>
    </submittedName>
</protein>
<dbReference type="Pfam" id="PF05229">
    <property type="entry name" value="SCPU"/>
    <property type="match status" value="1"/>
</dbReference>
<dbReference type="STRING" id="1777141.AWB80_00663"/>
<feature type="signal peptide" evidence="1">
    <location>
        <begin position="1"/>
        <end position="27"/>
    </location>
</feature>
<dbReference type="PANTHER" id="PTHR37089:SF4">
    <property type="entry name" value="EXPORTED PROTEIN"/>
    <property type="match status" value="1"/>
</dbReference>
<dbReference type="RefSeq" id="WP_061173219.1">
    <property type="nucleotide sequence ID" value="NZ_FCOE02000002.1"/>
</dbReference>
<comment type="caution">
    <text evidence="3">The sequence shown here is derived from an EMBL/GenBank/DDBJ whole genome shotgun (WGS) entry which is preliminary data.</text>
</comment>
<dbReference type="SUPFAM" id="SSF49401">
    <property type="entry name" value="Bacterial adhesins"/>
    <property type="match status" value="1"/>
</dbReference>
<evidence type="ECO:0000256" key="1">
    <source>
        <dbReference type="SAM" id="SignalP"/>
    </source>
</evidence>
<dbReference type="Proteomes" id="UP000054911">
    <property type="component" value="Unassembled WGS sequence"/>
</dbReference>
<dbReference type="AlphaFoldDB" id="A0A157ZE67"/>
<proteinExistence type="predicted"/>
<keyword evidence="4" id="KW-1185">Reference proteome</keyword>
<sequence>MRRQSIAVSFVSLALATGPLIPSGVGAATRTTTFTVSLTLQNDCQIAANALNFGNSGVIAANIDQTTTLSVTCSNGAVYNVGLDAGSVTGSTIPNRLLSGTGTPAPTVGYQLYRDAARTLVWGQTVGTDTQSGTGTGAAQTLTVYGRVAPQNTPAAGTYTSTVTATITF</sequence>
<evidence type="ECO:0000313" key="4">
    <source>
        <dbReference type="Proteomes" id="UP000054911"/>
    </source>
</evidence>
<feature type="chain" id="PRO_5007619203" evidence="1">
    <location>
        <begin position="28"/>
        <end position="169"/>
    </location>
</feature>
<organism evidence="3 4">
    <name type="scientific">Caballeronia pedi</name>
    <dbReference type="NCBI Taxonomy" id="1777141"/>
    <lineage>
        <taxon>Bacteria</taxon>
        <taxon>Pseudomonadati</taxon>
        <taxon>Pseudomonadota</taxon>
        <taxon>Betaproteobacteria</taxon>
        <taxon>Burkholderiales</taxon>
        <taxon>Burkholderiaceae</taxon>
        <taxon>Caballeronia</taxon>
    </lineage>
</organism>
<dbReference type="InterPro" id="IPR007893">
    <property type="entry name" value="Spore_coat_U/FanG"/>
</dbReference>
<dbReference type="SMART" id="SM00972">
    <property type="entry name" value="SCPU"/>
    <property type="match status" value="1"/>
</dbReference>
<keyword evidence="1" id="KW-0732">Signal</keyword>
<evidence type="ECO:0000259" key="2">
    <source>
        <dbReference type="Pfam" id="PF05229"/>
    </source>
</evidence>
<dbReference type="EMBL" id="FCOE02000002">
    <property type="protein sequence ID" value="SAK43788.1"/>
    <property type="molecule type" value="Genomic_DNA"/>
</dbReference>
<reference evidence="3" key="1">
    <citation type="submission" date="2016-01" db="EMBL/GenBank/DDBJ databases">
        <authorList>
            <person name="Peeters C."/>
        </authorList>
    </citation>
    <scope>NUCLEOTIDE SEQUENCE [LARGE SCALE GENOMIC DNA]</scope>
    <source>
        <strain evidence="3">LMG 29323</strain>
    </source>
</reference>
<dbReference type="InterPro" id="IPR053167">
    <property type="entry name" value="Spore_coat_component"/>
</dbReference>
<evidence type="ECO:0000313" key="3">
    <source>
        <dbReference type="EMBL" id="SAK43788.1"/>
    </source>
</evidence>